<keyword evidence="2" id="KW-1133">Transmembrane helix</keyword>
<feature type="transmembrane region" description="Helical" evidence="2">
    <location>
        <begin position="70"/>
        <end position="93"/>
    </location>
</feature>
<organism evidence="3">
    <name type="scientific">Calcidiscus leptoporus</name>
    <dbReference type="NCBI Taxonomy" id="127549"/>
    <lineage>
        <taxon>Eukaryota</taxon>
        <taxon>Haptista</taxon>
        <taxon>Haptophyta</taxon>
        <taxon>Prymnesiophyceae</taxon>
        <taxon>Coccolithales</taxon>
        <taxon>Calcidiscaceae</taxon>
        <taxon>Calcidiscus</taxon>
    </lineage>
</organism>
<dbReference type="EMBL" id="HBER01054753">
    <property type="protein sequence ID" value="CAD8552049.1"/>
    <property type="molecule type" value="Transcribed_RNA"/>
</dbReference>
<keyword evidence="2" id="KW-0812">Transmembrane</keyword>
<evidence type="ECO:0000313" key="3">
    <source>
        <dbReference type="EMBL" id="CAD8552049.1"/>
    </source>
</evidence>
<accession>A0A7S0JHL1</accession>
<feature type="compositionally biased region" description="Polar residues" evidence="1">
    <location>
        <begin position="268"/>
        <end position="294"/>
    </location>
</feature>
<evidence type="ECO:0000256" key="1">
    <source>
        <dbReference type="SAM" id="MobiDB-lite"/>
    </source>
</evidence>
<name>A0A7S0JHL1_9EUKA</name>
<dbReference type="AlphaFoldDB" id="A0A7S0JHL1"/>
<proteinExistence type="predicted"/>
<sequence>MPLSTATKTVLASLAGATIAIPSSLPFALFSLDFGKEGAAVLSSILSAVGFSTSLVVLRHFPKIIACHGWFGVHAILAAFGGLAATSMSAIMFSDQRKFSRGYIIRSSLVNESVLVLHACSRDSCAHHPMWRPGSRRVWGPSSGGHPPWQLHAPNRRCHHCGRSELLFCKVGEAAAELALITPFSKCTSFVREQAPLKKPPGGWDFADPLRFPLAPATTYGDRKSYEARLRRELMPAAAEAEPKRTAPAPDPDCSADRSCIGPDSDRTQTVNKGAAQAENQRGTISSTGPPGHA</sequence>
<evidence type="ECO:0000256" key="2">
    <source>
        <dbReference type="SAM" id="Phobius"/>
    </source>
</evidence>
<feature type="transmembrane region" description="Helical" evidence="2">
    <location>
        <begin position="38"/>
        <end position="58"/>
    </location>
</feature>
<keyword evidence="2" id="KW-0472">Membrane</keyword>
<protein>
    <submittedName>
        <fullName evidence="3">Uncharacterized protein</fullName>
    </submittedName>
</protein>
<gene>
    <name evidence="3" type="ORF">CLEP1334_LOCUS27339</name>
</gene>
<feature type="region of interest" description="Disordered" evidence="1">
    <location>
        <begin position="237"/>
        <end position="294"/>
    </location>
</feature>
<reference evidence="3" key="1">
    <citation type="submission" date="2021-01" db="EMBL/GenBank/DDBJ databases">
        <authorList>
            <person name="Corre E."/>
            <person name="Pelletier E."/>
            <person name="Niang G."/>
            <person name="Scheremetjew M."/>
            <person name="Finn R."/>
            <person name="Kale V."/>
            <person name="Holt S."/>
            <person name="Cochrane G."/>
            <person name="Meng A."/>
            <person name="Brown T."/>
            <person name="Cohen L."/>
        </authorList>
    </citation>
    <scope>NUCLEOTIDE SEQUENCE</scope>
    <source>
        <strain evidence="3">RCC1130</strain>
    </source>
</reference>